<comment type="caution">
    <text evidence="1">The sequence shown here is derived from an EMBL/GenBank/DDBJ whole genome shotgun (WGS) entry which is preliminary data.</text>
</comment>
<name>A0ABU7EMN7_9TELE</name>
<dbReference type="Proteomes" id="UP001352852">
    <property type="component" value="Unassembled WGS sequence"/>
</dbReference>
<proteinExistence type="predicted"/>
<accession>A0ABU7EMN7</accession>
<organism evidence="1 2">
    <name type="scientific">Characodon lateralis</name>
    <dbReference type="NCBI Taxonomy" id="208331"/>
    <lineage>
        <taxon>Eukaryota</taxon>
        <taxon>Metazoa</taxon>
        <taxon>Chordata</taxon>
        <taxon>Craniata</taxon>
        <taxon>Vertebrata</taxon>
        <taxon>Euteleostomi</taxon>
        <taxon>Actinopterygii</taxon>
        <taxon>Neopterygii</taxon>
        <taxon>Teleostei</taxon>
        <taxon>Neoteleostei</taxon>
        <taxon>Acanthomorphata</taxon>
        <taxon>Ovalentaria</taxon>
        <taxon>Atherinomorphae</taxon>
        <taxon>Cyprinodontiformes</taxon>
        <taxon>Goodeidae</taxon>
        <taxon>Characodon</taxon>
    </lineage>
</organism>
<dbReference type="EMBL" id="JAHUTJ010058620">
    <property type="protein sequence ID" value="MED6287385.1"/>
    <property type="molecule type" value="Genomic_DNA"/>
</dbReference>
<gene>
    <name evidence="1" type="ORF">CHARACLAT_015763</name>
</gene>
<protein>
    <submittedName>
        <fullName evidence="1">Uncharacterized protein</fullName>
    </submittedName>
</protein>
<evidence type="ECO:0000313" key="1">
    <source>
        <dbReference type="EMBL" id="MED6287385.1"/>
    </source>
</evidence>
<reference evidence="1 2" key="1">
    <citation type="submission" date="2021-06" db="EMBL/GenBank/DDBJ databases">
        <authorList>
            <person name="Palmer J.M."/>
        </authorList>
    </citation>
    <scope>NUCLEOTIDE SEQUENCE [LARGE SCALE GENOMIC DNA]</scope>
    <source>
        <strain evidence="1 2">CL_MEX2019</strain>
        <tissue evidence="1">Muscle</tissue>
    </source>
</reference>
<sequence>MAQLQATKDMAVDLTERAGKKSRFRWGTLWQDNQRSYTLQIWPLWKDDEEKATPEGKTREVLFVVYHNQCKGHTKHEELCGFTITKCAKGLRRCYSLTENTPHQ</sequence>
<keyword evidence="2" id="KW-1185">Reference proteome</keyword>
<evidence type="ECO:0000313" key="2">
    <source>
        <dbReference type="Proteomes" id="UP001352852"/>
    </source>
</evidence>